<dbReference type="AlphaFoldDB" id="A0A1A9F378"/>
<dbReference type="InterPro" id="IPR025512">
    <property type="entry name" value="DUF4399"/>
</dbReference>
<feature type="chain" id="PRO_5008386692" evidence="1">
    <location>
        <begin position="26"/>
        <end position="143"/>
    </location>
</feature>
<accession>A0A1A9F378</accession>
<evidence type="ECO:0000313" key="3">
    <source>
        <dbReference type="EMBL" id="ANG64229.1"/>
    </source>
</evidence>
<keyword evidence="1" id="KW-0732">Signal</keyword>
<dbReference type="Pfam" id="PF14347">
    <property type="entry name" value="DUF4399"/>
    <property type="match status" value="1"/>
</dbReference>
<dbReference type="STRING" id="1821621.A8C75_18280"/>
<reference evidence="3 4" key="2">
    <citation type="journal article" date="2018" name="Int. J. Syst. Evol. Microbiol.">
        <title>Marinobacterium aestuarii sp. nov., a benzene-degrading marine bacterium isolated from estuary sediment.</title>
        <authorList>
            <person name="Bae S.S."/>
            <person name="Jung J."/>
            <person name="Chung D."/>
            <person name="Baek K."/>
        </authorList>
    </citation>
    <scope>NUCLEOTIDE SEQUENCE [LARGE SCALE GENOMIC DNA]</scope>
    <source>
        <strain evidence="3 4">ST58-10</strain>
    </source>
</reference>
<evidence type="ECO:0000313" key="4">
    <source>
        <dbReference type="Proteomes" id="UP000078070"/>
    </source>
</evidence>
<feature type="signal peptide" evidence="1">
    <location>
        <begin position="1"/>
        <end position="25"/>
    </location>
</feature>
<name>A0A1A9F378_9GAMM</name>
<keyword evidence="4" id="KW-1185">Reference proteome</keyword>
<feature type="domain" description="DUF4399" evidence="2">
    <location>
        <begin position="54"/>
        <end position="143"/>
    </location>
</feature>
<dbReference type="EMBL" id="CP015839">
    <property type="protein sequence ID" value="ANG64229.1"/>
    <property type="molecule type" value="Genomic_DNA"/>
</dbReference>
<dbReference type="KEGG" id="mars:A8C75_18280"/>
<dbReference type="Proteomes" id="UP000078070">
    <property type="component" value="Chromosome"/>
</dbReference>
<gene>
    <name evidence="3" type="ORF">A8C75_18280</name>
</gene>
<dbReference type="OrthoDB" id="531568at2"/>
<evidence type="ECO:0000256" key="1">
    <source>
        <dbReference type="SAM" id="SignalP"/>
    </source>
</evidence>
<reference evidence="4" key="1">
    <citation type="submission" date="2016-05" db="EMBL/GenBank/DDBJ databases">
        <authorList>
            <person name="Baek K."/>
            <person name="Yang S.-J."/>
        </authorList>
    </citation>
    <scope>NUCLEOTIDE SEQUENCE [LARGE SCALE GENOMIC DNA]</scope>
    <source>
        <strain evidence="4">ST58-10</strain>
    </source>
</reference>
<organism evidence="3 4">
    <name type="scientific">Marinobacterium aestuarii</name>
    <dbReference type="NCBI Taxonomy" id="1821621"/>
    <lineage>
        <taxon>Bacteria</taxon>
        <taxon>Pseudomonadati</taxon>
        <taxon>Pseudomonadota</taxon>
        <taxon>Gammaproteobacteria</taxon>
        <taxon>Oceanospirillales</taxon>
        <taxon>Oceanospirillaceae</taxon>
        <taxon>Marinobacterium</taxon>
    </lineage>
</organism>
<proteinExistence type="predicted"/>
<sequence>MQFKSTLVTSTLLFCVALLAPLVQADTPTASNEGARVYIISPADGDTVPQTFTVRFGLSGMGVAPAGTDTAGTGHHHLLIDRAEAPPAGMPMDATVQHFGGGQTEVELSLEPGEHSLQLLLGDMKHIPHEPAVLSEKITIQVK</sequence>
<dbReference type="RefSeq" id="WP_067385653.1">
    <property type="nucleotide sequence ID" value="NZ_CP015839.1"/>
</dbReference>
<evidence type="ECO:0000259" key="2">
    <source>
        <dbReference type="Pfam" id="PF14347"/>
    </source>
</evidence>
<protein>
    <submittedName>
        <fullName evidence="3">Rod shape-determining protein RodA</fullName>
    </submittedName>
</protein>